<dbReference type="SUPFAM" id="SSF52087">
    <property type="entry name" value="CRAL/TRIO domain"/>
    <property type="match status" value="1"/>
</dbReference>
<dbReference type="InterPro" id="IPR051064">
    <property type="entry name" value="SEC14/CRAL-TRIO_domain"/>
</dbReference>
<evidence type="ECO:0008006" key="6">
    <source>
        <dbReference type="Google" id="ProtNLM"/>
    </source>
</evidence>
<dbReference type="PhylomeDB" id="B3S7W4"/>
<dbReference type="SMART" id="SM00516">
    <property type="entry name" value="SEC14"/>
    <property type="match status" value="1"/>
</dbReference>
<dbReference type="PANTHER" id="PTHR23324">
    <property type="entry name" value="SEC14 RELATED PROTEIN"/>
    <property type="match status" value="1"/>
</dbReference>
<dbReference type="OMA" id="IIINAPY"/>
<dbReference type="AlphaFoldDB" id="B3S7W4"/>
<dbReference type="GO" id="GO:0005737">
    <property type="term" value="C:cytoplasm"/>
    <property type="evidence" value="ECO:0000318"/>
    <property type="project" value="GO_Central"/>
</dbReference>
<keyword evidence="5" id="KW-1185">Reference proteome</keyword>
<dbReference type="InParanoid" id="B3S7W4"/>
<feature type="domain" description="GOLD" evidence="3">
    <location>
        <begin position="212"/>
        <end position="327"/>
    </location>
</feature>
<dbReference type="EMBL" id="DS985254">
    <property type="protein sequence ID" value="EDV21367.1"/>
    <property type="molecule type" value="Genomic_DNA"/>
</dbReference>
<feature type="domain" description="CRAL-TRIO" evidence="2">
    <location>
        <begin position="77"/>
        <end position="187"/>
    </location>
</feature>
<dbReference type="PROSITE" id="PS50191">
    <property type="entry name" value="CRAL_TRIO"/>
    <property type="match status" value="1"/>
</dbReference>
<accession>B3S7W4</accession>
<evidence type="ECO:0000313" key="5">
    <source>
        <dbReference type="Proteomes" id="UP000009022"/>
    </source>
</evidence>
<dbReference type="PROSITE" id="PS50866">
    <property type="entry name" value="GOLD"/>
    <property type="match status" value="1"/>
</dbReference>
<feature type="region of interest" description="Disordered" evidence="1">
    <location>
        <begin position="336"/>
        <end position="356"/>
    </location>
</feature>
<dbReference type="SUPFAM" id="SSF101576">
    <property type="entry name" value="Supernatant protein factor (SPF), C-terminal domain"/>
    <property type="match status" value="1"/>
</dbReference>
<reference evidence="4 5" key="1">
    <citation type="journal article" date="2008" name="Nature">
        <title>The Trichoplax genome and the nature of placozoans.</title>
        <authorList>
            <person name="Srivastava M."/>
            <person name="Begovic E."/>
            <person name="Chapman J."/>
            <person name="Putnam N.H."/>
            <person name="Hellsten U."/>
            <person name="Kawashima T."/>
            <person name="Kuo A."/>
            <person name="Mitros T."/>
            <person name="Salamov A."/>
            <person name="Carpenter M.L."/>
            <person name="Signorovitch A.Y."/>
            <person name="Moreno M.A."/>
            <person name="Kamm K."/>
            <person name="Grimwood J."/>
            <person name="Schmutz J."/>
            <person name="Shapiro H."/>
            <person name="Grigoriev I.V."/>
            <person name="Buss L.W."/>
            <person name="Schierwater B."/>
            <person name="Dellaporta S.L."/>
            <person name="Rokhsar D.S."/>
        </authorList>
    </citation>
    <scope>NUCLEOTIDE SEQUENCE [LARGE SCALE GENOMIC DNA]</scope>
    <source>
        <strain evidence="4 5">Grell-BS-1999</strain>
    </source>
</reference>
<dbReference type="InterPro" id="IPR001251">
    <property type="entry name" value="CRAL-TRIO_dom"/>
</dbReference>
<dbReference type="KEGG" id="tad:TRIADDRAFT_60318"/>
<dbReference type="eggNOG" id="KOG1471">
    <property type="taxonomic scope" value="Eukaryota"/>
</dbReference>
<dbReference type="InterPro" id="IPR036865">
    <property type="entry name" value="CRAL-TRIO_dom_sf"/>
</dbReference>
<evidence type="ECO:0000259" key="2">
    <source>
        <dbReference type="PROSITE" id="PS50191"/>
    </source>
</evidence>
<dbReference type="InterPro" id="IPR036273">
    <property type="entry name" value="CRAL/TRIO_N_dom_sf"/>
</dbReference>
<dbReference type="Gene3D" id="3.40.525.10">
    <property type="entry name" value="CRAL-TRIO lipid binding domain"/>
    <property type="match status" value="2"/>
</dbReference>
<evidence type="ECO:0000256" key="1">
    <source>
        <dbReference type="SAM" id="MobiDB-lite"/>
    </source>
</evidence>
<protein>
    <recommendedName>
        <fullName evidence="6">SEC14-like protein 2</fullName>
    </recommendedName>
</protein>
<organism evidence="4 5">
    <name type="scientific">Trichoplax adhaerens</name>
    <name type="common">Trichoplax reptans</name>
    <dbReference type="NCBI Taxonomy" id="10228"/>
    <lineage>
        <taxon>Eukaryota</taxon>
        <taxon>Metazoa</taxon>
        <taxon>Placozoa</taxon>
        <taxon>Uniplacotomia</taxon>
        <taxon>Trichoplacea</taxon>
        <taxon>Trichoplacidae</taxon>
        <taxon>Trichoplax</taxon>
    </lineage>
</organism>
<dbReference type="Pfam" id="PF00650">
    <property type="entry name" value="CRAL_TRIO"/>
    <property type="match status" value="1"/>
</dbReference>
<dbReference type="RefSeq" id="XP_002116334.1">
    <property type="nucleotide sequence ID" value="XM_002116298.1"/>
</dbReference>
<dbReference type="PANTHER" id="PTHR23324:SF83">
    <property type="entry name" value="SEC14-LIKE PROTEIN 2"/>
    <property type="match status" value="1"/>
</dbReference>
<dbReference type="Gene3D" id="2.60.120.680">
    <property type="entry name" value="GOLD domain"/>
    <property type="match status" value="1"/>
</dbReference>
<dbReference type="SMART" id="SM01100">
    <property type="entry name" value="CRAL_TRIO_N"/>
    <property type="match status" value="1"/>
</dbReference>
<dbReference type="InterPro" id="IPR011074">
    <property type="entry name" value="CRAL/TRIO_N_dom"/>
</dbReference>
<dbReference type="OrthoDB" id="1434354at2759"/>
<dbReference type="InterPro" id="IPR009038">
    <property type="entry name" value="GOLD_dom"/>
</dbReference>
<dbReference type="SUPFAM" id="SSF46938">
    <property type="entry name" value="CRAL/TRIO N-terminal domain"/>
    <property type="match status" value="1"/>
</dbReference>
<dbReference type="CDD" id="cd00170">
    <property type="entry name" value="SEC14"/>
    <property type="match status" value="1"/>
</dbReference>
<dbReference type="InterPro" id="IPR036598">
    <property type="entry name" value="GOLD_dom_sf"/>
</dbReference>
<dbReference type="HOGENOM" id="CLU_014001_2_1_1"/>
<name>B3S7W4_TRIAD</name>
<sequence length="356" mass="40837">MSGCVGNLSAQQEETLNTFRSKFTDILPSEELNDDYFLLRWLRARNFDLQKSEQMLKQHCRFRKEWKIDKLVAEDDLPEFWRNYYPGNYIGYDKDGAPLFYVNVGKFDVKGLYLSLKSEELTKYTLAVPEKGMQLCAEQSKKVLGILEDNYPEFMKHVFVVNANYAQVLMEYVDKDVIPKAVGGNLVDENGDPNCIAMIGHGGEVPISYYRSELLKESAHPLEDFTSVVIARGDSLKLNYDIEDSGTLLKWEFKTEYRNIGFGVIKVIKSDDGSEENYEVIPVMRRNCQIVLEEGSYLCEDPGTYILHFDNSFSWIRSKNLHYIIEVVPADKTMPEKLDTDSPLDKATVNGNSDQN</sequence>
<dbReference type="Pfam" id="PF03765">
    <property type="entry name" value="CRAL_TRIO_N"/>
    <property type="match status" value="1"/>
</dbReference>
<dbReference type="GeneID" id="6757547"/>
<evidence type="ECO:0000259" key="3">
    <source>
        <dbReference type="PROSITE" id="PS50866"/>
    </source>
</evidence>
<proteinExistence type="predicted"/>
<dbReference type="Proteomes" id="UP000009022">
    <property type="component" value="Unassembled WGS sequence"/>
</dbReference>
<dbReference type="Pfam" id="PF13897">
    <property type="entry name" value="GOLD_2"/>
    <property type="match status" value="1"/>
</dbReference>
<evidence type="ECO:0000313" key="4">
    <source>
        <dbReference type="EMBL" id="EDV21367.1"/>
    </source>
</evidence>
<dbReference type="CTD" id="6757547"/>
<gene>
    <name evidence="4" type="ORF">TRIADDRAFT_60318</name>
</gene>